<dbReference type="AlphaFoldDB" id="A0A0E9V9Z6"/>
<name>A0A0E9V9Z6_ANGAN</name>
<proteinExistence type="predicted"/>
<reference evidence="2" key="1">
    <citation type="submission" date="2014-11" db="EMBL/GenBank/DDBJ databases">
        <authorList>
            <person name="Amaro Gonzalez C."/>
        </authorList>
    </citation>
    <scope>NUCLEOTIDE SEQUENCE</scope>
</reference>
<reference evidence="2" key="2">
    <citation type="journal article" date="2015" name="Fish Shellfish Immunol.">
        <title>Early steps in the European eel (Anguilla anguilla)-Vibrio vulnificus interaction in the gills: Role of the RtxA13 toxin.</title>
        <authorList>
            <person name="Callol A."/>
            <person name="Pajuelo D."/>
            <person name="Ebbesson L."/>
            <person name="Teles M."/>
            <person name="MacKenzie S."/>
            <person name="Amaro C."/>
        </authorList>
    </citation>
    <scope>NUCLEOTIDE SEQUENCE</scope>
</reference>
<protein>
    <submittedName>
        <fullName evidence="2">Uncharacterized protein</fullName>
    </submittedName>
</protein>
<evidence type="ECO:0000256" key="1">
    <source>
        <dbReference type="SAM" id="MobiDB-lite"/>
    </source>
</evidence>
<evidence type="ECO:0000313" key="2">
    <source>
        <dbReference type="EMBL" id="JAH74265.1"/>
    </source>
</evidence>
<dbReference type="EMBL" id="GBXM01034312">
    <property type="protein sequence ID" value="JAH74265.1"/>
    <property type="molecule type" value="Transcribed_RNA"/>
</dbReference>
<organism evidence="2">
    <name type="scientific">Anguilla anguilla</name>
    <name type="common">European freshwater eel</name>
    <name type="synonym">Muraena anguilla</name>
    <dbReference type="NCBI Taxonomy" id="7936"/>
    <lineage>
        <taxon>Eukaryota</taxon>
        <taxon>Metazoa</taxon>
        <taxon>Chordata</taxon>
        <taxon>Craniata</taxon>
        <taxon>Vertebrata</taxon>
        <taxon>Euteleostomi</taxon>
        <taxon>Actinopterygii</taxon>
        <taxon>Neopterygii</taxon>
        <taxon>Teleostei</taxon>
        <taxon>Anguilliformes</taxon>
        <taxon>Anguillidae</taxon>
        <taxon>Anguilla</taxon>
    </lineage>
</organism>
<feature type="region of interest" description="Disordered" evidence="1">
    <location>
        <begin position="1"/>
        <end position="24"/>
    </location>
</feature>
<sequence length="37" mass="3938">MEPGRSAHGARRSGASGCSRPRVGPVFLRPNYVRIAA</sequence>
<accession>A0A0E9V9Z6</accession>